<gene>
    <name evidence="2" type="ORF">CWC39_08360</name>
</gene>
<evidence type="ECO:0000313" key="3">
    <source>
        <dbReference type="Proteomes" id="UP000251047"/>
    </source>
</evidence>
<reference evidence="2 3" key="1">
    <citation type="journal article" date="2018" name="Syst. Appl. Microbiol.">
        <title>Corynebacterium heidelbergense sp. nov., isolated from the preen glands of Egyptian geese (Alopochen aegyptiacus).</title>
        <authorList>
            <person name="Braun M.S."/>
            <person name="Wang E."/>
            <person name="Zimmermann S."/>
            <person name="Wink M."/>
        </authorList>
    </citation>
    <scope>NUCLEOTIDE SEQUENCE [LARGE SCALE GENOMIC DNA]</scope>
    <source>
        <strain evidence="2 3">DSM 104638</strain>
    </source>
</reference>
<proteinExistence type="predicted"/>
<dbReference type="InterPro" id="IPR009737">
    <property type="entry name" value="Aim32/Apd1-like"/>
</dbReference>
<name>A0A364VA09_9CORY</name>
<protein>
    <submittedName>
        <fullName evidence="2">Sucrase ferredoxin</fullName>
    </submittedName>
</protein>
<dbReference type="OrthoDB" id="3399139at2"/>
<sequence length="367" mass="39177">MATRRNPRAGRTPAPETSSRKPTSPTRAELPGTVCSTPTTEPLPGTAKTGKTVVALEHHRGWGRDILDGEALGPELSARIKAHLAHHSAELHFIRRPGRAGQRHDKNNPTLSLYVAATSTSQPTLHRLYIHHPEELLGIDLSHPGLHPGATQIHHPIMLICTHGKRDRCCAMYGRPVAAQLAATFPPDHVWEASHTKGHRFAPSMLLLPANYSYGRLDAPAAAVALNLAERGDLYLPGNRGRGCYDPAGQVAEIEVAQLIVENGEVARCAGLSVTACEPTPADHANVAPHAGPSASTTASGPATVPGLVARIVTDTATGRQWRVLLTRDTLTRVVTSCGDAPGSQASWRARDVRRCTPLREPLGSST</sequence>
<evidence type="ECO:0000313" key="2">
    <source>
        <dbReference type="EMBL" id="RAV33457.1"/>
    </source>
</evidence>
<dbReference type="AlphaFoldDB" id="A0A364VA09"/>
<dbReference type="Pfam" id="PF06999">
    <property type="entry name" value="Suc_Fer-like"/>
    <property type="match status" value="1"/>
</dbReference>
<comment type="caution">
    <text evidence="2">The sequence shown here is derived from an EMBL/GenBank/DDBJ whole genome shotgun (WGS) entry which is preliminary data.</text>
</comment>
<dbReference type="Proteomes" id="UP000251047">
    <property type="component" value="Unassembled WGS sequence"/>
</dbReference>
<dbReference type="EMBL" id="PHQP01000072">
    <property type="protein sequence ID" value="RAV33457.1"/>
    <property type="molecule type" value="Genomic_DNA"/>
</dbReference>
<dbReference type="RefSeq" id="WP_112770030.1">
    <property type="nucleotide sequence ID" value="NZ_CP063191.1"/>
</dbReference>
<feature type="compositionally biased region" description="Polar residues" evidence="1">
    <location>
        <begin position="15"/>
        <end position="26"/>
    </location>
</feature>
<accession>A0A364VA09</accession>
<organism evidence="2 3">
    <name type="scientific">Corynebacterium heidelbergense</name>
    <dbReference type="NCBI Taxonomy" id="2055947"/>
    <lineage>
        <taxon>Bacteria</taxon>
        <taxon>Bacillati</taxon>
        <taxon>Actinomycetota</taxon>
        <taxon>Actinomycetes</taxon>
        <taxon>Mycobacteriales</taxon>
        <taxon>Corynebacteriaceae</taxon>
        <taxon>Corynebacterium</taxon>
    </lineage>
</organism>
<dbReference type="CDD" id="cd03062">
    <property type="entry name" value="TRX_Fd_Sucrase"/>
    <property type="match status" value="1"/>
</dbReference>
<feature type="region of interest" description="Disordered" evidence="1">
    <location>
        <begin position="1"/>
        <end position="49"/>
    </location>
</feature>
<evidence type="ECO:0000256" key="1">
    <source>
        <dbReference type="SAM" id="MobiDB-lite"/>
    </source>
</evidence>